<feature type="region of interest" description="Disordered" evidence="1">
    <location>
        <begin position="1"/>
        <end position="117"/>
    </location>
</feature>
<accession>A0ABD0XSV6</accession>
<dbReference type="AlphaFoldDB" id="A0ABD0XSV6"/>
<name>A0ABD0XSV6_UMBPY</name>
<dbReference type="Proteomes" id="UP001557470">
    <property type="component" value="Unassembled WGS sequence"/>
</dbReference>
<comment type="caution">
    <text evidence="2">The sequence shown here is derived from an EMBL/GenBank/DDBJ whole genome shotgun (WGS) entry which is preliminary data.</text>
</comment>
<evidence type="ECO:0000313" key="3">
    <source>
        <dbReference type="Proteomes" id="UP001557470"/>
    </source>
</evidence>
<protein>
    <submittedName>
        <fullName evidence="2">Uncharacterized protein</fullName>
    </submittedName>
</protein>
<feature type="compositionally biased region" description="Basic and acidic residues" evidence="1">
    <location>
        <begin position="24"/>
        <end position="43"/>
    </location>
</feature>
<reference evidence="2 3" key="1">
    <citation type="submission" date="2024-06" db="EMBL/GenBank/DDBJ databases">
        <authorList>
            <person name="Pan Q."/>
            <person name="Wen M."/>
            <person name="Jouanno E."/>
            <person name="Zahm M."/>
            <person name="Klopp C."/>
            <person name="Cabau C."/>
            <person name="Louis A."/>
            <person name="Berthelot C."/>
            <person name="Parey E."/>
            <person name="Roest Crollius H."/>
            <person name="Montfort J."/>
            <person name="Robinson-Rechavi M."/>
            <person name="Bouchez O."/>
            <person name="Lampietro C."/>
            <person name="Lopez Roques C."/>
            <person name="Donnadieu C."/>
            <person name="Postlethwait J."/>
            <person name="Bobe J."/>
            <person name="Verreycken H."/>
            <person name="Guiguen Y."/>
        </authorList>
    </citation>
    <scope>NUCLEOTIDE SEQUENCE [LARGE SCALE GENOMIC DNA]</scope>
    <source>
        <strain evidence="2">Up_M1</strain>
        <tissue evidence="2">Testis</tissue>
    </source>
</reference>
<evidence type="ECO:0000256" key="1">
    <source>
        <dbReference type="SAM" id="MobiDB-lite"/>
    </source>
</evidence>
<dbReference type="EMBL" id="JAGEUA010000002">
    <property type="protein sequence ID" value="KAL1006925.1"/>
    <property type="molecule type" value="Genomic_DNA"/>
</dbReference>
<keyword evidence="3" id="KW-1185">Reference proteome</keyword>
<feature type="compositionally biased region" description="Acidic residues" evidence="1">
    <location>
        <begin position="53"/>
        <end position="67"/>
    </location>
</feature>
<evidence type="ECO:0000313" key="2">
    <source>
        <dbReference type="EMBL" id="KAL1006925.1"/>
    </source>
</evidence>
<proteinExistence type="predicted"/>
<organism evidence="2 3">
    <name type="scientific">Umbra pygmaea</name>
    <name type="common">Eastern mudminnow</name>
    <dbReference type="NCBI Taxonomy" id="75934"/>
    <lineage>
        <taxon>Eukaryota</taxon>
        <taxon>Metazoa</taxon>
        <taxon>Chordata</taxon>
        <taxon>Craniata</taxon>
        <taxon>Vertebrata</taxon>
        <taxon>Euteleostomi</taxon>
        <taxon>Actinopterygii</taxon>
        <taxon>Neopterygii</taxon>
        <taxon>Teleostei</taxon>
        <taxon>Protacanthopterygii</taxon>
        <taxon>Esociformes</taxon>
        <taxon>Umbridae</taxon>
        <taxon>Umbra</taxon>
    </lineage>
</organism>
<gene>
    <name evidence="2" type="ORF">UPYG_G00078950</name>
</gene>
<sequence length="217" mass="23742">MPTLRRCGAKPKRGPRPTWAGRVKQLDVRGGEPEPGTRGDRIHHTILALCEDTGSDNESQNESEPDDFNPQSPEPPRPVSPDSAVSNDISQCLAEGSVQQSCPAPPGPDDISQSRADGPVQPVLKVFPKTQHGSRKRAFIETWYKDFTWLEYSVSRDSVFLLPLSTLLSSQVPQCLYSGQSQGSLIGKKHCAEMVALEIIVNQNITEVLCLLGHSTN</sequence>